<feature type="transmembrane region" description="Helical" evidence="2">
    <location>
        <begin position="174"/>
        <end position="196"/>
    </location>
</feature>
<feature type="region of interest" description="Disordered" evidence="1">
    <location>
        <begin position="50"/>
        <end position="69"/>
    </location>
</feature>
<evidence type="ECO:0000313" key="4">
    <source>
        <dbReference type="Proteomes" id="UP000031036"/>
    </source>
</evidence>
<comment type="caution">
    <text evidence="3">The sequence shown here is derived from an EMBL/GenBank/DDBJ whole genome shotgun (WGS) entry which is preliminary data.</text>
</comment>
<evidence type="ECO:0000313" key="3">
    <source>
        <dbReference type="EMBL" id="KHN83129.1"/>
    </source>
</evidence>
<dbReference type="EMBL" id="JPKZ01001216">
    <property type="protein sequence ID" value="KHN83129.1"/>
    <property type="molecule type" value="Genomic_DNA"/>
</dbReference>
<organism evidence="3 4">
    <name type="scientific">Toxocara canis</name>
    <name type="common">Canine roundworm</name>
    <dbReference type="NCBI Taxonomy" id="6265"/>
    <lineage>
        <taxon>Eukaryota</taxon>
        <taxon>Metazoa</taxon>
        <taxon>Ecdysozoa</taxon>
        <taxon>Nematoda</taxon>
        <taxon>Chromadorea</taxon>
        <taxon>Rhabditida</taxon>
        <taxon>Spirurina</taxon>
        <taxon>Ascaridomorpha</taxon>
        <taxon>Ascaridoidea</taxon>
        <taxon>Toxocaridae</taxon>
        <taxon>Toxocara</taxon>
    </lineage>
</organism>
<evidence type="ECO:0000256" key="1">
    <source>
        <dbReference type="SAM" id="MobiDB-lite"/>
    </source>
</evidence>
<gene>
    <name evidence="3" type="ORF">Tcan_00483</name>
</gene>
<dbReference type="AlphaFoldDB" id="A0A0B2VP17"/>
<evidence type="ECO:0000256" key="2">
    <source>
        <dbReference type="SAM" id="Phobius"/>
    </source>
</evidence>
<name>A0A0B2VP17_TOXCA</name>
<keyword evidence="2" id="KW-0472">Membrane</keyword>
<keyword evidence="2" id="KW-0812">Transmembrane</keyword>
<dbReference type="Proteomes" id="UP000031036">
    <property type="component" value="Unassembled WGS sequence"/>
</dbReference>
<reference evidence="3 4" key="1">
    <citation type="submission" date="2014-11" db="EMBL/GenBank/DDBJ databases">
        <title>Genetic blueprint of the zoonotic pathogen Toxocara canis.</title>
        <authorList>
            <person name="Zhu X.-Q."/>
            <person name="Korhonen P.K."/>
            <person name="Cai H."/>
            <person name="Young N.D."/>
            <person name="Nejsum P."/>
            <person name="von Samson-Himmelstjerna G."/>
            <person name="Boag P.R."/>
            <person name="Tan P."/>
            <person name="Li Q."/>
            <person name="Min J."/>
            <person name="Yang Y."/>
            <person name="Wang X."/>
            <person name="Fang X."/>
            <person name="Hall R.S."/>
            <person name="Hofmann A."/>
            <person name="Sternberg P.W."/>
            <person name="Jex A.R."/>
            <person name="Gasser R.B."/>
        </authorList>
    </citation>
    <scope>NUCLEOTIDE SEQUENCE [LARGE SCALE GENOMIC DNA]</scope>
    <source>
        <strain evidence="3">PN_DK_2014</strain>
    </source>
</reference>
<accession>A0A0B2VP17</accession>
<keyword evidence="4" id="KW-1185">Reference proteome</keyword>
<protein>
    <submittedName>
        <fullName evidence="3">Uncharacterized protein</fullName>
    </submittedName>
</protein>
<keyword evidence="2" id="KW-1133">Transmembrane helix</keyword>
<sequence length="210" mass="23720">MTIYAGLQVRHPETGSYIFPEYEWTKEISMMNLEPEISRLFSAGMQSFEKSHTKSTPDQSKDLQGLGTKKSRAKTIRPYALYALRVVYRTSFNLKDASKLLALKSQIGSFYGIARSETIPPDYPIEFQTLMSQRSCIGSQIINTALVAELKAATDSVAALKAAARFIIYPSLSVIYLLFTILRVIIACSYTCSRLIRCCLDRRRTFIESK</sequence>
<proteinExistence type="predicted"/>
<feature type="non-terminal residue" evidence="3">
    <location>
        <position position="210"/>
    </location>
</feature>